<dbReference type="RefSeq" id="WP_025371233.1">
    <property type="nucleotide sequence ID" value="NZ_CP003915.1"/>
</dbReference>
<dbReference type="OrthoDB" id="271656at2"/>
<proteinExistence type="predicted"/>
<dbReference type="HOGENOM" id="CLU_126397_0_0_4"/>
<dbReference type="PANTHER" id="PTHR21028:SF2">
    <property type="entry name" value="CYTH DOMAIN-CONTAINING PROTEIN"/>
    <property type="match status" value="1"/>
</dbReference>
<evidence type="ECO:0000313" key="2">
    <source>
        <dbReference type="EMBL" id="AHG62628.1"/>
    </source>
</evidence>
<dbReference type="InterPro" id="IPR023577">
    <property type="entry name" value="CYTH_domain"/>
</dbReference>
<dbReference type="InterPro" id="IPR033469">
    <property type="entry name" value="CYTH-like_dom_sf"/>
</dbReference>
<name>W0PC48_ADVMD</name>
<dbReference type="PANTHER" id="PTHR21028">
    <property type="entry name" value="SI:CH211-156B7.4"/>
    <property type="match status" value="1"/>
</dbReference>
<dbReference type="PATRIC" id="fig|1247726.3.peg.573"/>
<evidence type="ECO:0000313" key="3">
    <source>
        <dbReference type="Proteomes" id="UP000019095"/>
    </source>
</evidence>
<dbReference type="KEGG" id="amim:MIM_c05270"/>
<sequence length="172" mass="19412">MARNVEIKARIISFPGVLQAAETLATEPIARFTQDDTFYCCPNGRLKLRRFAQGHAELIFYRRSDQAGPKTSFYDIARIDKPDELHCVLGNAYGVRGQVIKHRTLVMAGRTRIHLDKVEGLGEFIELEVVLKDDEPAEEGMEEAHLLMNKLGVSSDQLVEHAYIDLLDADEQ</sequence>
<evidence type="ECO:0000259" key="1">
    <source>
        <dbReference type="PROSITE" id="PS51707"/>
    </source>
</evidence>
<organism evidence="2 3">
    <name type="scientific">Advenella mimigardefordensis (strain DSM 17166 / LMG 22922 / DPN7)</name>
    <dbReference type="NCBI Taxonomy" id="1247726"/>
    <lineage>
        <taxon>Bacteria</taxon>
        <taxon>Pseudomonadati</taxon>
        <taxon>Pseudomonadota</taxon>
        <taxon>Betaproteobacteria</taxon>
        <taxon>Burkholderiales</taxon>
        <taxon>Alcaligenaceae</taxon>
    </lineage>
</organism>
<dbReference type="Gene3D" id="2.40.320.10">
    <property type="entry name" value="Hypothetical Protein Pfu-838710-001"/>
    <property type="match status" value="1"/>
</dbReference>
<reference evidence="2 3" key="1">
    <citation type="journal article" date="2014" name="Microbiology">
        <title>Unravelling the complete genome sequence of Advenella mimigardefordensis strain DPN7T and novel insights in the catabolism of the xenobiotic polythioester precursor 3,3'-dithiodipropionate.</title>
        <authorList>
            <person name="Wubbeler J.H."/>
            <person name="Hiessl S."/>
            <person name="Schuldes J."/>
            <person name="Thurmer A."/>
            <person name="Daniel R."/>
            <person name="Steinbuchel A."/>
        </authorList>
    </citation>
    <scope>NUCLEOTIDE SEQUENCE [LARGE SCALE GENOMIC DNA]</scope>
    <source>
        <strain evidence="3">DSM 17166 / LMG 22922 / DPN7</strain>
    </source>
</reference>
<dbReference type="CDD" id="cd07890">
    <property type="entry name" value="CYTH-like_AC_IV-like"/>
    <property type="match status" value="1"/>
</dbReference>
<dbReference type="STRING" id="1247726.MIM_c05270"/>
<dbReference type="SUPFAM" id="SSF55154">
    <property type="entry name" value="CYTH-like phosphatases"/>
    <property type="match status" value="1"/>
</dbReference>
<gene>
    <name evidence="2" type="ORF">MIM_c05270</name>
</gene>
<dbReference type="AlphaFoldDB" id="W0PC48"/>
<dbReference type="SMART" id="SM01118">
    <property type="entry name" value="CYTH"/>
    <property type="match status" value="1"/>
</dbReference>
<dbReference type="eggNOG" id="COG1437">
    <property type="taxonomic scope" value="Bacteria"/>
</dbReference>
<dbReference type="EMBL" id="CP003915">
    <property type="protein sequence ID" value="AHG62628.1"/>
    <property type="molecule type" value="Genomic_DNA"/>
</dbReference>
<dbReference type="InterPro" id="IPR008173">
    <property type="entry name" value="Adenylyl_cyclase_CyaB"/>
</dbReference>
<dbReference type="Pfam" id="PF01928">
    <property type="entry name" value="CYTH"/>
    <property type="match status" value="1"/>
</dbReference>
<keyword evidence="3" id="KW-1185">Reference proteome</keyword>
<feature type="domain" description="CYTH" evidence="1">
    <location>
        <begin position="2"/>
        <end position="169"/>
    </location>
</feature>
<dbReference type="Proteomes" id="UP000019095">
    <property type="component" value="Chromosome"/>
</dbReference>
<accession>W0PC48</accession>
<protein>
    <submittedName>
        <fullName evidence="2">Putative adenylate cyclase</fullName>
    </submittedName>
</protein>
<dbReference type="PROSITE" id="PS51707">
    <property type="entry name" value="CYTH"/>
    <property type="match status" value="1"/>
</dbReference>